<protein>
    <submittedName>
        <fullName evidence="2">Uncharacterized protein</fullName>
    </submittedName>
</protein>
<name>A0A1J8P0K5_9GAMM</name>
<evidence type="ECO:0000313" key="3">
    <source>
        <dbReference type="Proteomes" id="UP000182798"/>
    </source>
</evidence>
<feature type="non-terminal residue" evidence="2">
    <location>
        <position position="1"/>
    </location>
</feature>
<evidence type="ECO:0000256" key="1">
    <source>
        <dbReference type="SAM" id="MobiDB-lite"/>
    </source>
</evidence>
<proteinExistence type="predicted"/>
<feature type="compositionally biased region" description="Low complexity" evidence="1">
    <location>
        <begin position="83"/>
        <end position="99"/>
    </location>
</feature>
<reference evidence="3" key="1">
    <citation type="submission" date="2016-09" db="EMBL/GenBank/DDBJ databases">
        <title>Genome Sequence of Bathymodiolus thermophilus sulfur-oxidizing gill endosymbiont.</title>
        <authorList>
            <person name="Ponnudurai R."/>
            <person name="Kleiner M."/>
            <person name="Sayavedra L."/>
            <person name="Thuermer A."/>
            <person name="Felbeck H."/>
            <person name="Schlueter R."/>
            <person name="Schweder T."/>
            <person name="Markert S."/>
        </authorList>
    </citation>
    <scope>NUCLEOTIDE SEQUENCE [LARGE SCALE GENOMIC DNA]</scope>
    <source>
        <strain evidence="3">BAT/CrabSpa'14</strain>
    </source>
</reference>
<dbReference type="AlphaFoldDB" id="A0A1J8P0K5"/>
<feature type="non-terminal residue" evidence="2">
    <location>
        <position position="164"/>
    </location>
</feature>
<dbReference type="EMBL" id="MIQH01001010">
    <property type="protein sequence ID" value="OJA03150.1"/>
    <property type="molecule type" value="Genomic_DNA"/>
</dbReference>
<sequence length="164" mass="17739">HKDIDFKTHNTQHTQNQIDTTQQPDFNAKNPNPITKKTNDNSETTLKNDTQTVHFHDKQSSTSSTVSTNTNQSPSEITTSDISNNTTPTIKTTTTSNNNNPTTITGTFSAGKYIEGDTNSIKVYKADGSSTLIGTGSFNDNGQITITLTGTNANYTGAVYIKLT</sequence>
<comment type="caution">
    <text evidence="2">The sequence shown here is derived from an EMBL/GenBank/DDBJ whole genome shotgun (WGS) entry which is preliminary data.</text>
</comment>
<feature type="compositionally biased region" description="Polar residues" evidence="1">
    <location>
        <begin position="9"/>
        <end position="53"/>
    </location>
</feature>
<dbReference type="Proteomes" id="UP000182798">
    <property type="component" value="Unassembled WGS sequence"/>
</dbReference>
<feature type="region of interest" description="Disordered" evidence="1">
    <location>
        <begin position="1"/>
        <end position="99"/>
    </location>
</feature>
<gene>
    <name evidence="2" type="ORF">BGC33_01940</name>
</gene>
<organism evidence="2 3">
    <name type="scientific">Bathymodiolus thermophilus thioautotrophic gill symbiont</name>
    <dbReference type="NCBI Taxonomy" id="2360"/>
    <lineage>
        <taxon>Bacteria</taxon>
        <taxon>Pseudomonadati</taxon>
        <taxon>Pseudomonadota</taxon>
        <taxon>Gammaproteobacteria</taxon>
        <taxon>sulfur-oxidizing symbionts</taxon>
    </lineage>
</organism>
<feature type="compositionally biased region" description="Low complexity" evidence="1">
    <location>
        <begin position="60"/>
        <end position="75"/>
    </location>
</feature>
<evidence type="ECO:0000313" key="2">
    <source>
        <dbReference type="EMBL" id="OJA03150.1"/>
    </source>
</evidence>
<accession>A0A1J8P0K5</accession>